<dbReference type="PANTHER" id="PTHR43046">
    <property type="entry name" value="GDP-MANNOSE MANNOSYL HYDROLASE"/>
    <property type="match status" value="1"/>
</dbReference>
<dbReference type="InterPro" id="IPR000086">
    <property type="entry name" value="NUDIX_hydrolase_dom"/>
</dbReference>
<dbReference type="Gene3D" id="3.90.79.10">
    <property type="entry name" value="Nucleoside Triphosphate Pyrophosphohydrolase"/>
    <property type="match status" value="1"/>
</dbReference>
<dbReference type="PANTHER" id="PTHR43046:SF2">
    <property type="entry name" value="8-OXO-DGTP DIPHOSPHATASE-RELATED"/>
    <property type="match status" value="1"/>
</dbReference>
<comment type="cofactor">
    <cofactor evidence="1">
        <name>Mg(2+)</name>
        <dbReference type="ChEBI" id="CHEBI:18420"/>
    </cofactor>
</comment>
<dbReference type="EMBL" id="JABTTE010000030">
    <property type="protein sequence ID" value="NSL53172.1"/>
    <property type="molecule type" value="Genomic_DNA"/>
</dbReference>
<dbReference type="PRINTS" id="PR00502">
    <property type="entry name" value="NUDIXFAMILY"/>
</dbReference>
<reference evidence="4" key="1">
    <citation type="submission" date="2020-06" db="EMBL/GenBank/DDBJ databases">
        <title>A novel thermopfilic bacterium from Erzurum, Turkey.</title>
        <authorList>
            <person name="Adiguzel A."/>
            <person name="Ay H."/>
            <person name="Baltaci M.O."/>
        </authorList>
    </citation>
    <scope>NUCLEOTIDE SEQUENCE</scope>
    <source>
        <strain evidence="4">P2</strain>
    </source>
</reference>
<dbReference type="AlphaFoldDB" id="A0A8J8GGY0"/>
<dbReference type="PROSITE" id="PS51462">
    <property type="entry name" value="NUDIX"/>
    <property type="match status" value="1"/>
</dbReference>
<dbReference type="SUPFAM" id="SSF55811">
    <property type="entry name" value="Nudix"/>
    <property type="match status" value="1"/>
</dbReference>
<organism evidence="4 5">
    <name type="scientific">Calidifontibacillus erzurumensis</name>
    <dbReference type="NCBI Taxonomy" id="2741433"/>
    <lineage>
        <taxon>Bacteria</taxon>
        <taxon>Bacillati</taxon>
        <taxon>Bacillota</taxon>
        <taxon>Bacilli</taxon>
        <taxon>Bacillales</taxon>
        <taxon>Bacillaceae</taxon>
        <taxon>Calidifontibacillus/Schinkia group</taxon>
        <taxon>Calidifontibacillus</taxon>
    </lineage>
</organism>
<name>A0A8J8GGY0_9BACI</name>
<evidence type="ECO:0000259" key="3">
    <source>
        <dbReference type="PROSITE" id="PS51462"/>
    </source>
</evidence>
<proteinExistence type="predicted"/>
<accession>A0A8J8GGY0</accession>
<evidence type="ECO:0000256" key="1">
    <source>
        <dbReference type="ARBA" id="ARBA00001946"/>
    </source>
</evidence>
<sequence length="154" mass="17760">MQRITNCVLRKGDEVLLLQKPSRGWWVAPGGKMELGESIKEAVIREYYEETGIRLKNPSVKGIFTINIKENDQVTSEWMMFTFVADEFDGVNYDESREGIIRWHSVNDVHKLPMAPGDYHIIEHCLNGNGTVYGTFMYTPEFELLSYRLDPPKA</sequence>
<evidence type="ECO:0000313" key="4">
    <source>
        <dbReference type="EMBL" id="NSL53172.1"/>
    </source>
</evidence>
<dbReference type="RefSeq" id="WP_173732372.1">
    <property type="nucleotide sequence ID" value="NZ_JABTTE010000030.1"/>
</dbReference>
<evidence type="ECO:0000256" key="2">
    <source>
        <dbReference type="ARBA" id="ARBA00022801"/>
    </source>
</evidence>
<protein>
    <submittedName>
        <fullName evidence="4">8-oxo-dGTP diphosphatase</fullName>
    </submittedName>
</protein>
<dbReference type="Pfam" id="PF00293">
    <property type="entry name" value="NUDIX"/>
    <property type="match status" value="1"/>
</dbReference>
<dbReference type="Proteomes" id="UP000625804">
    <property type="component" value="Unassembled WGS sequence"/>
</dbReference>
<evidence type="ECO:0000313" key="5">
    <source>
        <dbReference type="Proteomes" id="UP000625804"/>
    </source>
</evidence>
<dbReference type="InterPro" id="IPR020476">
    <property type="entry name" value="Nudix_hydrolase"/>
</dbReference>
<dbReference type="GO" id="GO:0016787">
    <property type="term" value="F:hydrolase activity"/>
    <property type="evidence" value="ECO:0007669"/>
    <property type="project" value="UniProtKB-KW"/>
</dbReference>
<feature type="domain" description="Nudix hydrolase" evidence="3">
    <location>
        <begin position="1"/>
        <end position="127"/>
    </location>
</feature>
<comment type="caution">
    <text evidence="4">The sequence shown here is derived from an EMBL/GenBank/DDBJ whole genome shotgun (WGS) entry which is preliminary data.</text>
</comment>
<dbReference type="CDD" id="cd18886">
    <property type="entry name" value="NUDIX_MutT_Nudt1"/>
    <property type="match status" value="1"/>
</dbReference>
<gene>
    <name evidence="4" type="ORF">HR057_15630</name>
</gene>
<keyword evidence="2" id="KW-0378">Hydrolase</keyword>
<keyword evidence="5" id="KW-1185">Reference proteome</keyword>
<dbReference type="InterPro" id="IPR015797">
    <property type="entry name" value="NUDIX_hydrolase-like_dom_sf"/>
</dbReference>